<evidence type="ECO:0000256" key="1">
    <source>
        <dbReference type="SAM" id="Phobius"/>
    </source>
</evidence>
<dbReference type="InterPro" id="IPR045584">
    <property type="entry name" value="Pilin-like"/>
</dbReference>
<dbReference type="EMBL" id="RBXP01000018">
    <property type="protein sequence ID" value="RKT50301.1"/>
    <property type="molecule type" value="Genomic_DNA"/>
</dbReference>
<dbReference type="Pfam" id="PF07963">
    <property type="entry name" value="N_methyl"/>
    <property type="match status" value="1"/>
</dbReference>
<keyword evidence="1" id="KW-0472">Membrane</keyword>
<reference evidence="2 3" key="1">
    <citation type="submission" date="2018-10" db="EMBL/GenBank/DDBJ databases">
        <title>Genomic Encyclopedia of Type Strains, Phase IV (KMG-IV): sequencing the most valuable type-strain genomes for metagenomic binning, comparative biology and taxonomic classification.</title>
        <authorList>
            <person name="Goeker M."/>
        </authorList>
    </citation>
    <scope>NUCLEOTIDE SEQUENCE [LARGE SCALE GENOMIC DNA]</scope>
    <source>
        <strain evidence="2 3">DSM 23841</strain>
    </source>
</reference>
<keyword evidence="1" id="KW-1133">Transmembrane helix</keyword>
<evidence type="ECO:0000313" key="3">
    <source>
        <dbReference type="Proteomes" id="UP000270626"/>
    </source>
</evidence>
<name>A0A495VLN1_9RHOO</name>
<dbReference type="InterPro" id="IPR012902">
    <property type="entry name" value="N_methyl_site"/>
</dbReference>
<organism evidence="2 3">
    <name type="scientific">Azonexus fungiphilus</name>
    <dbReference type="NCBI Taxonomy" id="146940"/>
    <lineage>
        <taxon>Bacteria</taxon>
        <taxon>Pseudomonadati</taxon>
        <taxon>Pseudomonadota</taxon>
        <taxon>Betaproteobacteria</taxon>
        <taxon>Rhodocyclales</taxon>
        <taxon>Azonexaceae</taxon>
        <taxon>Azonexus</taxon>
    </lineage>
</organism>
<feature type="transmembrane region" description="Helical" evidence="1">
    <location>
        <begin position="7"/>
        <end position="28"/>
    </location>
</feature>
<keyword evidence="1" id="KW-0812">Transmembrane</keyword>
<proteinExistence type="predicted"/>
<dbReference type="Proteomes" id="UP000270626">
    <property type="component" value="Unassembled WGS sequence"/>
</dbReference>
<evidence type="ECO:0000313" key="2">
    <source>
        <dbReference type="EMBL" id="RKT50301.1"/>
    </source>
</evidence>
<gene>
    <name evidence="2" type="ORF">DFR40_2855</name>
</gene>
<protein>
    <submittedName>
        <fullName evidence="2">Prepilin-type N-terminal cleavage/methylation domain-containing protein</fullName>
    </submittedName>
</protein>
<dbReference type="RefSeq" id="WP_121459138.1">
    <property type="nucleotide sequence ID" value="NZ_RBXP01000018.1"/>
</dbReference>
<dbReference type="NCBIfam" id="TIGR02532">
    <property type="entry name" value="IV_pilin_GFxxxE"/>
    <property type="match status" value="1"/>
</dbReference>
<comment type="caution">
    <text evidence="2">The sequence shown here is derived from an EMBL/GenBank/DDBJ whole genome shotgun (WGS) entry which is preliminary data.</text>
</comment>
<sequence>MQQGQRGFTLIEIAIVLVVIGLLLGGILKGQELITQGKIRGIEKELDGVSVAMLAYQDRYKALPGDDLNAKARWTDAENGDGDGEIDGAFNSATATDESRRLWHHLRRAGLIGGDTASPEQPVNPVGGRTGIQARLSDGTNTLIEGPVACTTNLPAKIANAIDAQQDDAKPDAGNVRGFGQSAANTPDFTTAVTAYADDGSKLYTLCKRV</sequence>
<dbReference type="AlphaFoldDB" id="A0A495VLN1"/>
<dbReference type="SUPFAM" id="SSF54523">
    <property type="entry name" value="Pili subunits"/>
    <property type="match status" value="1"/>
</dbReference>
<keyword evidence="3" id="KW-1185">Reference proteome</keyword>
<accession>A0A495VLN1</accession>
<dbReference type="PROSITE" id="PS00409">
    <property type="entry name" value="PROKAR_NTER_METHYL"/>
    <property type="match status" value="1"/>
</dbReference>
<dbReference type="OrthoDB" id="9795524at2"/>